<keyword evidence="6" id="KW-1185">Reference proteome</keyword>
<dbReference type="AlphaFoldDB" id="A0A9W9PVV8"/>
<dbReference type="Pfam" id="PF08614">
    <property type="entry name" value="ATG16"/>
    <property type="match status" value="1"/>
</dbReference>
<organism evidence="5 6">
    <name type="scientific">Penicillium atrosanguineum</name>
    <dbReference type="NCBI Taxonomy" id="1132637"/>
    <lineage>
        <taxon>Eukaryota</taxon>
        <taxon>Fungi</taxon>
        <taxon>Dikarya</taxon>
        <taxon>Ascomycota</taxon>
        <taxon>Pezizomycotina</taxon>
        <taxon>Eurotiomycetes</taxon>
        <taxon>Eurotiomycetidae</taxon>
        <taxon>Eurotiales</taxon>
        <taxon>Aspergillaceae</taxon>
        <taxon>Penicillium</taxon>
    </lineage>
</organism>
<evidence type="ECO:0000256" key="2">
    <source>
        <dbReference type="SAM" id="Coils"/>
    </source>
</evidence>
<feature type="region of interest" description="Disordered" evidence="3">
    <location>
        <begin position="40"/>
        <end position="79"/>
    </location>
</feature>
<name>A0A9W9PVV8_9EURO</name>
<feature type="coiled-coil region" evidence="2">
    <location>
        <begin position="83"/>
        <end position="187"/>
    </location>
</feature>
<protein>
    <submittedName>
        <fullName evidence="5">Autophagy-related protein 16</fullName>
    </submittedName>
</protein>
<feature type="domain" description="Autophagy-related protein 16" evidence="4">
    <location>
        <begin position="7"/>
        <end position="200"/>
    </location>
</feature>
<evidence type="ECO:0000313" key="6">
    <source>
        <dbReference type="Proteomes" id="UP001147746"/>
    </source>
</evidence>
<evidence type="ECO:0000256" key="3">
    <source>
        <dbReference type="SAM" id="MobiDB-lite"/>
    </source>
</evidence>
<dbReference type="CDD" id="cd22887">
    <property type="entry name" value="Atg16_CCD"/>
    <property type="match status" value="1"/>
</dbReference>
<comment type="similarity">
    <text evidence="1">Belongs to the ATG16 family.</text>
</comment>
<evidence type="ECO:0000313" key="5">
    <source>
        <dbReference type="EMBL" id="KAJ5315446.1"/>
    </source>
</evidence>
<reference evidence="5" key="2">
    <citation type="journal article" date="2023" name="IMA Fungus">
        <title>Comparative genomic study of the Penicillium genus elucidates a diverse pangenome and 15 lateral gene transfer events.</title>
        <authorList>
            <person name="Petersen C."/>
            <person name="Sorensen T."/>
            <person name="Nielsen M.R."/>
            <person name="Sondergaard T.E."/>
            <person name="Sorensen J.L."/>
            <person name="Fitzpatrick D.A."/>
            <person name="Frisvad J.C."/>
            <person name="Nielsen K.L."/>
        </authorList>
    </citation>
    <scope>NUCLEOTIDE SEQUENCE</scope>
    <source>
        <strain evidence="5">IBT 21472</strain>
    </source>
</reference>
<dbReference type="EMBL" id="JAPZBO010000005">
    <property type="protein sequence ID" value="KAJ5315446.1"/>
    <property type="molecule type" value="Genomic_DNA"/>
</dbReference>
<comment type="caution">
    <text evidence="5">The sequence shown here is derived from an EMBL/GenBank/DDBJ whole genome shotgun (WGS) entry which is preliminary data.</text>
</comment>
<dbReference type="Gene3D" id="1.20.5.170">
    <property type="match status" value="1"/>
</dbReference>
<evidence type="ECO:0000259" key="4">
    <source>
        <dbReference type="Pfam" id="PF08614"/>
    </source>
</evidence>
<keyword evidence="2" id="KW-0175">Coiled coil</keyword>
<gene>
    <name evidence="5" type="ORF">N7476_005753</name>
</gene>
<evidence type="ECO:0000256" key="1">
    <source>
        <dbReference type="ARBA" id="ARBA00005331"/>
    </source>
</evidence>
<dbReference type="Proteomes" id="UP001147746">
    <property type="component" value="Unassembled WGS sequence"/>
</dbReference>
<dbReference type="InterPro" id="IPR013923">
    <property type="entry name" value="Autophagy-rel_prot_16_dom"/>
</dbReference>
<proteinExistence type="inferred from homology"/>
<sequence>MTLWREEYLAALAVRDSREKANSALYDAYSRLADRTAKLTTTLESSTGPGRLRSSGHEAHTAPPPVAPSKKQPTDGSSATDLLNTTRAELSAAQRSRAELQDRLDKVNAEYEKLRKRSAQEGRRLNTLDHERTHLQMRLKDRDEELRQKAKLLEDFQDEIATLNLQLNMADEKTSKLQRENQELVDRWMARMGLEADAMNDASKF</sequence>
<reference evidence="5" key="1">
    <citation type="submission" date="2022-12" db="EMBL/GenBank/DDBJ databases">
        <authorList>
            <person name="Petersen C."/>
        </authorList>
    </citation>
    <scope>NUCLEOTIDE SEQUENCE</scope>
    <source>
        <strain evidence="5">IBT 21472</strain>
    </source>
</reference>
<accession>A0A9W9PVV8</accession>